<gene>
    <name evidence="6" type="ORF">ACFQ2K_11200</name>
</gene>
<evidence type="ECO:0000259" key="5">
    <source>
        <dbReference type="PROSITE" id="PS50893"/>
    </source>
</evidence>
<dbReference type="Gene3D" id="3.40.50.300">
    <property type="entry name" value="P-loop containing nucleotide triphosphate hydrolases"/>
    <property type="match status" value="1"/>
</dbReference>
<dbReference type="PANTHER" id="PTHR43117:SF4">
    <property type="entry name" value="OSMOPROTECTANT IMPORT ATP-BINDING PROTEIN OSMV"/>
    <property type="match status" value="1"/>
</dbReference>
<organism evidence="6 7">
    <name type="scientific">Streptomyces sanglieri</name>
    <dbReference type="NCBI Taxonomy" id="193460"/>
    <lineage>
        <taxon>Bacteria</taxon>
        <taxon>Bacillati</taxon>
        <taxon>Actinomycetota</taxon>
        <taxon>Actinomycetes</taxon>
        <taxon>Kitasatosporales</taxon>
        <taxon>Streptomycetaceae</taxon>
        <taxon>Streptomyces</taxon>
    </lineage>
</organism>
<sequence length="398" mass="42666">MIRFEQVGKVYPDGTTAVDELSFEVAGGELVTLVGPSGCGKTTTMMMVNRLIEPSSGRILVDGEDISGVDPVKLRRRIGYVIQQVGLFPHRTVLDNTATVPALVGWKRARARERAAELLDLVGLDPKMYGSRYPAQLSGGQRQRVGVARALAADPPVLLMDEPFGAVDPVVRERLQNEFLSLQATVRKTVLMVTHDIEEAVRMGDRIAVYGAGRIEQFDTPGAVLGAPATPYVARFVGADRGLKRLSVTTIEPEDLEEPPVARLDEPAGRAAARLDEPAGRAAARLGGAGARWAVVLNGEGDLHGWVAADALRIAGEHGTVGELARRMDAWVPVGAPLKQAFSEMLQHDAGWVAVLDGSRFLGVLTPAKLHEALRRSVDADARGVARDEVPFDSVADA</sequence>
<dbReference type="InterPro" id="IPR046342">
    <property type="entry name" value="CBS_dom_sf"/>
</dbReference>
<dbReference type="PROSITE" id="PS00211">
    <property type="entry name" value="ABC_TRANSPORTER_1"/>
    <property type="match status" value="1"/>
</dbReference>
<dbReference type="Proteomes" id="UP001596915">
    <property type="component" value="Unassembled WGS sequence"/>
</dbReference>
<evidence type="ECO:0000256" key="3">
    <source>
        <dbReference type="ARBA" id="ARBA00022741"/>
    </source>
</evidence>
<evidence type="ECO:0000313" key="7">
    <source>
        <dbReference type="Proteomes" id="UP001596915"/>
    </source>
</evidence>
<name>A0ABW2WPC2_9ACTN</name>
<reference evidence="7" key="1">
    <citation type="journal article" date="2019" name="Int. J. Syst. Evol. Microbiol.">
        <title>The Global Catalogue of Microorganisms (GCM) 10K type strain sequencing project: providing services to taxonomists for standard genome sequencing and annotation.</title>
        <authorList>
            <consortium name="The Broad Institute Genomics Platform"/>
            <consortium name="The Broad Institute Genome Sequencing Center for Infectious Disease"/>
            <person name="Wu L."/>
            <person name="Ma J."/>
        </authorList>
    </citation>
    <scope>NUCLEOTIDE SEQUENCE [LARGE SCALE GENOMIC DNA]</scope>
    <source>
        <strain evidence="7">JCM 12607</strain>
    </source>
</reference>
<comment type="similarity">
    <text evidence="1">Belongs to the ABC transporter superfamily.</text>
</comment>
<dbReference type="SMART" id="SM00382">
    <property type="entry name" value="AAA"/>
    <property type="match status" value="1"/>
</dbReference>
<dbReference type="InterPro" id="IPR003439">
    <property type="entry name" value="ABC_transporter-like_ATP-bd"/>
</dbReference>
<dbReference type="InterPro" id="IPR003593">
    <property type="entry name" value="AAA+_ATPase"/>
</dbReference>
<keyword evidence="2" id="KW-0813">Transport</keyword>
<dbReference type="GO" id="GO:0005524">
    <property type="term" value="F:ATP binding"/>
    <property type="evidence" value="ECO:0007669"/>
    <property type="project" value="UniProtKB-KW"/>
</dbReference>
<protein>
    <submittedName>
        <fullName evidence="6">ABC transporter ATP-binding protein</fullName>
    </submittedName>
</protein>
<keyword evidence="3" id="KW-0547">Nucleotide-binding</keyword>
<evidence type="ECO:0000256" key="1">
    <source>
        <dbReference type="ARBA" id="ARBA00005417"/>
    </source>
</evidence>
<dbReference type="InterPro" id="IPR027417">
    <property type="entry name" value="P-loop_NTPase"/>
</dbReference>
<dbReference type="Pfam" id="PF00005">
    <property type="entry name" value="ABC_tran"/>
    <property type="match status" value="1"/>
</dbReference>
<comment type="caution">
    <text evidence="6">The sequence shown here is derived from an EMBL/GenBank/DDBJ whole genome shotgun (WGS) entry which is preliminary data.</text>
</comment>
<evidence type="ECO:0000256" key="4">
    <source>
        <dbReference type="ARBA" id="ARBA00022840"/>
    </source>
</evidence>
<keyword evidence="4 6" id="KW-0067">ATP-binding</keyword>
<evidence type="ECO:0000313" key="6">
    <source>
        <dbReference type="EMBL" id="MFD0623282.1"/>
    </source>
</evidence>
<proteinExistence type="inferred from homology"/>
<dbReference type="SUPFAM" id="SSF52540">
    <property type="entry name" value="P-loop containing nucleoside triphosphate hydrolases"/>
    <property type="match status" value="1"/>
</dbReference>
<keyword evidence="7" id="KW-1185">Reference proteome</keyword>
<evidence type="ECO:0000256" key="2">
    <source>
        <dbReference type="ARBA" id="ARBA00022448"/>
    </source>
</evidence>
<dbReference type="EMBL" id="JBHTGL010000008">
    <property type="protein sequence ID" value="MFD0623282.1"/>
    <property type="molecule type" value="Genomic_DNA"/>
</dbReference>
<dbReference type="PANTHER" id="PTHR43117">
    <property type="entry name" value="OSMOPROTECTANT IMPORT ATP-BINDING PROTEIN OSMV"/>
    <property type="match status" value="1"/>
</dbReference>
<dbReference type="InterPro" id="IPR017871">
    <property type="entry name" value="ABC_transporter-like_CS"/>
</dbReference>
<feature type="domain" description="ABC transporter" evidence="5">
    <location>
        <begin position="2"/>
        <end position="237"/>
    </location>
</feature>
<accession>A0ABW2WPC2</accession>
<dbReference type="PROSITE" id="PS50893">
    <property type="entry name" value="ABC_TRANSPORTER_2"/>
    <property type="match status" value="1"/>
</dbReference>
<dbReference type="SUPFAM" id="SSF54631">
    <property type="entry name" value="CBS-domain pair"/>
    <property type="match status" value="1"/>
</dbReference>